<accession>A0A366KMT4</accession>
<comment type="caution">
    <text evidence="1">The sequence shown here is derived from an EMBL/GenBank/DDBJ whole genome shotgun (WGS) entry which is preliminary data.</text>
</comment>
<name>A0A366KMT4_9SPHI</name>
<organism evidence="1 2">
    <name type="scientific">Pedobacter miscanthi</name>
    <dbReference type="NCBI Taxonomy" id="2259170"/>
    <lineage>
        <taxon>Bacteria</taxon>
        <taxon>Pseudomonadati</taxon>
        <taxon>Bacteroidota</taxon>
        <taxon>Sphingobacteriia</taxon>
        <taxon>Sphingobacteriales</taxon>
        <taxon>Sphingobacteriaceae</taxon>
        <taxon>Pedobacter</taxon>
    </lineage>
</organism>
<dbReference type="Proteomes" id="UP000252081">
    <property type="component" value="Unassembled WGS sequence"/>
</dbReference>
<evidence type="ECO:0000313" key="2">
    <source>
        <dbReference type="Proteomes" id="UP000252081"/>
    </source>
</evidence>
<proteinExistence type="predicted"/>
<dbReference type="OrthoDB" id="752635at2"/>
<evidence type="ECO:0000313" key="1">
    <source>
        <dbReference type="EMBL" id="RBQ02997.1"/>
    </source>
</evidence>
<dbReference type="AlphaFoldDB" id="A0A366KMT4"/>
<reference evidence="1 2" key="1">
    <citation type="submission" date="2018-07" db="EMBL/GenBank/DDBJ databases">
        <title>A draft genome of a endophytic bacteria, a new species of Pedobacter.</title>
        <authorList>
            <person name="Zhang Z.D."/>
            <person name="Chen Z.J."/>
        </authorList>
    </citation>
    <scope>NUCLEOTIDE SEQUENCE [LARGE SCALE GENOMIC DNA]</scope>
    <source>
        <strain evidence="1 2">RS10</strain>
    </source>
</reference>
<protein>
    <submittedName>
        <fullName evidence="1">Uncharacterized protein</fullName>
    </submittedName>
</protein>
<gene>
    <name evidence="1" type="ORF">DRW42_23965</name>
</gene>
<dbReference type="RefSeq" id="WP_113951405.1">
    <property type="nucleotide sequence ID" value="NZ_QNQU01000027.1"/>
</dbReference>
<sequence length="107" mass="12157">MFNIPLGKLYKPMVCGEWVWADQHPQHPKHNQKGSSKNLSALIAIANRRNDVVYHQIEPDKVFCGIPFESRSAYFETGDIPIGYFKKNGIEYMVIYSYVADGKGSFG</sequence>
<keyword evidence="2" id="KW-1185">Reference proteome</keyword>
<dbReference type="EMBL" id="QNQU01000027">
    <property type="protein sequence ID" value="RBQ02997.1"/>
    <property type="molecule type" value="Genomic_DNA"/>
</dbReference>